<evidence type="ECO:0000313" key="2">
    <source>
        <dbReference type="Proteomes" id="UP000216052"/>
    </source>
</evidence>
<accession>A0ABZ3IW98</accession>
<organism evidence="1 2">
    <name type="scientific">Sporomusa acidovorans (strain ATCC 49682 / DSM 3132 / Mol)</name>
    <dbReference type="NCBI Taxonomy" id="1123286"/>
    <lineage>
        <taxon>Bacteria</taxon>
        <taxon>Bacillati</taxon>
        <taxon>Bacillota</taxon>
        <taxon>Negativicutes</taxon>
        <taxon>Selenomonadales</taxon>
        <taxon>Sporomusaceae</taxon>
        <taxon>Sporomusa</taxon>
    </lineage>
</organism>
<dbReference type="RefSeq" id="WP_093793904.1">
    <property type="nucleotide sequence ID" value="NZ_CP155571.1"/>
</dbReference>
<proteinExistence type="predicted"/>
<protein>
    <submittedName>
        <fullName evidence="1">Uncharacterized protein</fullName>
    </submittedName>
</protein>
<sequence length="241" mass="27084">MDYFDKKRAILNDRMLSDAGKKSKISELQKQTREELLSEQNINKTHIEAVRGQINEMRKSKFVRPLPKVSIPNHESMASADIGIATLLAQSVALAAEQRSFERLITKLSMADTADKFLAAVSDAIQENPAAVVRGFLGIKQGFERFDINGTGLRARLNQLYNEACTAEQTPQEKKWIAANATKLEELQRRETLLFTESMNIEQNLQILSNDISTEKGKDWYFGGGKQEAKESAPYGLVMDE</sequence>
<reference evidence="1" key="1">
    <citation type="submission" date="2024-05" db="EMBL/GenBank/DDBJ databases">
        <title>Isolation and characterization of Sporomusa carbonis sp. nov., a carboxydotrophic hydrogenogen in the genus of Sporomusa isolated from a charcoal burning pile.</title>
        <authorList>
            <person name="Boeer T."/>
            <person name="Rosenbaum F."/>
            <person name="Eysell L."/>
            <person name="Mueller V."/>
            <person name="Daniel R."/>
            <person name="Poehlein A."/>
        </authorList>
    </citation>
    <scope>NUCLEOTIDE SEQUENCE [LARGE SCALE GENOMIC DNA]</scope>
    <source>
        <strain evidence="1">DSM 3132</strain>
    </source>
</reference>
<evidence type="ECO:0000313" key="1">
    <source>
        <dbReference type="EMBL" id="XFO70354.1"/>
    </source>
</evidence>
<dbReference type="EMBL" id="CP155571">
    <property type="protein sequence ID" value="XFO70354.1"/>
    <property type="molecule type" value="Genomic_DNA"/>
</dbReference>
<keyword evidence="2" id="KW-1185">Reference proteome</keyword>
<dbReference type="Proteomes" id="UP000216052">
    <property type="component" value="Chromosome"/>
</dbReference>
<name>A0ABZ3IW98_SPOA4</name>
<gene>
    <name evidence="1" type="ORF">SPACI_003420</name>
</gene>